<gene>
    <name evidence="7" type="ORF">VTK73DRAFT_330</name>
</gene>
<name>A0ABR3XEN4_9PEZI</name>
<accession>A0ABR3XEN4</accession>
<dbReference type="PROSITE" id="PS50833">
    <property type="entry name" value="BRIX"/>
    <property type="match status" value="1"/>
</dbReference>
<feature type="domain" description="Brix" evidence="6">
    <location>
        <begin position="757"/>
        <end position="946"/>
    </location>
</feature>
<keyword evidence="1" id="KW-0805">Transcription regulation</keyword>
<evidence type="ECO:0000256" key="4">
    <source>
        <dbReference type="SAM" id="MobiDB-lite"/>
    </source>
</evidence>
<evidence type="ECO:0000256" key="1">
    <source>
        <dbReference type="ARBA" id="ARBA00023015"/>
    </source>
</evidence>
<feature type="compositionally biased region" description="Acidic residues" evidence="4">
    <location>
        <begin position="15"/>
        <end position="27"/>
    </location>
</feature>
<evidence type="ECO:0000256" key="2">
    <source>
        <dbReference type="ARBA" id="ARBA00023163"/>
    </source>
</evidence>
<keyword evidence="8" id="KW-1185">Reference proteome</keyword>
<dbReference type="SMART" id="SM00879">
    <property type="entry name" value="Brix"/>
    <property type="match status" value="1"/>
</dbReference>
<proteinExistence type="predicted"/>
<keyword evidence="2" id="KW-0804">Transcription</keyword>
<dbReference type="SUPFAM" id="SSF57701">
    <property type="entry name" value="Zn2/Cys6 DNA-binding domain"/>
    <property type="match status" value="1"/>
</dbReference>
<evidence type="ECO:0000259" key="5">
    <source>
        <dbReference type="PROSITE" id="PS50048"/>
    </source>
</evidence>
<feature type="compositionally biased region" description="Low complexity" evidence="4">
    <location>
        <begin position="159"/>
        <end position="170"/>
    </location>
</feature>
<evidence type="ECO:0000256" key="3">
    <source>
        <dbReference type="ARBA" id="ARBA00023242"/>
    </source>
</evidence>
<keyword evidence="3" id="KW-0539">Nucleus</keyword>
<organism evidence="7 8">
    <name type="scientific">Phialemonium thermophilum</name>
    <dbReference type="NCBI Taxonomy" id="223376"/>
    <lineage>
        <taxon>Eukaryota</taxon>
        <taxon>Fungi</taxon>
        <taxon>Dikarya</taxon>
        <taxon>Ascomycota</taxon>
        <taxon>Pezizomycotina</taxon>
        <taxon>Sordariomycetes</taxon>
        <taxon>Sordariomycetidae</taxon>
        <taxon>Cephalothecales</taxon>
        <taxon>Cephalothecaceae</taxon>
        <taxon>Phialemonium</taxon>
    </lineage>
</organism>
<dbReference type="Pfam" id="PF00172">
    <property type="entry name" value="Zn_clus"/>
    <property type="match status" value="1"/>
</dbReference>
<dbReference type="InterPro" id="IPR007109">
    <property type="entry name" value="Brix"/>
</dbReference>
<dbReference type="InterPro" id="IPR036864">
    <property type="entry name" value="Zn2-C6_fun-type_DNA-bd_sf"/>
</dbReference>
<evidence type="ECO:0000313" key="7">
    <source>
        <dbReference type="EMBL" id="KAL1874404.1"/>
    </source>
</evidence>
<dbReference type="PROSITE" id="PS00463">
    <property type="entry name" value="ZN2_CY6_FUNGAL_1"/>
    <property type="match status" value="1"/>
</dbReference>
<dbReference type="PROSITE" id="PS50048">
    <property type="entry name" value="ZN2_CY6_FUNGAL_2"/>
    <property type="match status" value="1"/>
</dbReference>
<dbReference type="SUPFAM" id="SSF52954">
    <property type="entry name" value="Class II aaRS ABD-related"/>
    <property type="match status" value="1"/>
</dbReference>
<dbReference type="Pfam" id="PF04427">
    <property type="entry name" value="Brix"/>
    <property type="match status" value="1"/>
</dbReference>
<dbReference type="PANTHER" id="PTHR47840:SF1">
    <property type="entry name" value="ZN(II)2CYS6 TRANSCRIPTION FACTOR (EUROFUNG)"/>
    <property type="match status" value="1"/>
</dbReference>
<dbReference type="Proteomes" id="UP001586593">
    <property type="component" value="Unassembled WGS sequence"/>
</dbReference>
<comment type="caution">
    <text evidence="7">The sequence shown here is derived from an EMBL/GenBank/DDBJ whole genome shotgun (WGS) entry which is preliminary data.</text>
</comment>
<evidence type="ECO:0000313" key="8">
    <source>
        <dbReference type="Proteomes" id="UP001586593"/>
    </source>
</evidence>
<dbReference type="SMART" id="SM00066">
    <property type="entry name" value="GAL4"/>
    <property type="match status" value="1"/>
</dbReference>
<dbReference type="EMBL" id="JAZHXJ010000105">
    <property type="protein sequence ID" value="KAL1874404.1"/>
    <property type="molecule type" value="Genomic_DNA"/>
</dbReference>
<evidence type="ECO:0000259" key="6">
    <source>
        <dbReference type="PROSITE" id="PS50833"/>
    </source>
</evidence>
<feature type="region of interest" description="Disordered" evidence="4">
    <location>
        <begin position="131"/>
        <end position="170"/>
    </location>
</feature>
<feature type="region of interest" description="Disordered" evidence="4">
    <location>
        <begin position="1"/>
        <end position="37"/>
    </location>
</feature>
<dbReference type="Gene3D" id="4.10.240.10">
    <property type="entry name" value="Zn(2)-C6 fungal-type DNA-binding domain"/>
    <property type="match status" value="1"/>
</dbReference>
<dbReference type="CDD" id="cd00067">
    <property type="entry name" value="GAL4"/>
    <property type="match status" value="1"/>
</dbReference>
<dbReference type="PANTHER" id="PTHR47840">
    <property type="entry name" value="ZN(II)2CYS6 TRANSCRIPTION FACTOR (EUROFUNG)-RELATED"/>
    <property type="match status" value="1"/>
</dbReference>
<feature type="domain" description="Zn(2)-C6 fungal-type" evidence="5">
    <location>
        <begin position="45"/>
        <end position="76"/>
    </location>
</feature>
<dbReference type="Gene3D" id="3.40.50.10480">
    <property type="entry name" value="Probable brix-domain ribosomal biogenesis protein"/>
    <property type="match status" value="1"/>
</dbReference>
<dbReference type="InterPro" id="IPR001138">
    <property type="entry name" value="Zn2Cys6_DnaBD"/>
</dbReference>
<sequence length="969" mass="108772">MSETFDGSRASGVEVDNELIGETDDDGHGDRARKRKRSLRKGTRSCWACKRRKEKCSFEQGDTCAGCLRRGTKCVSQQFADDDQRVTTNAATATRLRRIEDMVAQLSSQIQSWSQMRNLVQHPSPTILRPSPARELPFPMGPTASTAHHASDVAANEHSASATSSGSTRSSRLHILSHTLHGSLPSPQDIQLLRKASARRPVLSTIHIAKSYATLRRDGIQPTDAVLSAPPPVTSHPVLIAKYMLQLAVLLQEMQCNTYPELDGLMEPVVVLTERCANTAMDLVMRQDDLLGSVESLEGVILESVYQCNCGRLRLSWIAVRRAMLLAQTMGLHLARKDSQQQRETLRFLDPSRTCVELPNLWFRIMHYDLQISRMLGLPPGTVDAAENPLSPYQTAVETPEGYLERVYCHVMVLALSRRSLNSSPLDVKTTQALDQELQRAANAVPSRWWLLPNVAENLGSPADLFWDMRRLILQMLHHDLRAQLNVPYMLARGEADRQRSEMARIACVNSSREVLLRFLLLRDFNRTASSCRFANFLGLMAAITLVLAHLGGNRRSQSQDQDEFSSHVDSLLSHQAPSDRAMMEQALETMRCLGHLSQDALCAQSADVLHRLLEIEASNKLHISSNKSYVSVHDHGHPDDQLGLLASAAASEKEERVFIPYFGVMRIVRLDDAGARRQARQRRDYLYRQALLLREAEISEKRAKLKASLATGKPLDPSIANDKQLRKDLQYDESQPDAVDLDLDDEYQALSGVVEPRVLVTTARDPSSRLNAFSKEIRLLFPTGIRLNRGNLILPEIVRSSQAAGLSDLVLLHEHRGVPTAMTISHLPHGPTVSFSLHNVVLRHDIPNSIRGTVSESYPHLIFEGFSTRVGKRIKRVLQHLFPPRDPLTSKHKAGNRVITFVNKDDVIEVRHHVFVKTSYQSVELSEVGPRMSMRPFEIRGGTLENKDGDVEWHLSQYTRTSRKKNYL</sequence>
<dbReference type="CDD" id="cd12148">
    <property type="entry name" value="fungal_TF_MHR"/>
    <property type="match status" value="1"/>
</dbReference>
<protein>
    <submittedName>
        <fullName evidence="7">Uncharacterized protein</fullName>
    </submittedName>
</protein>
<reference evidence="7 8" key="1">
    <citation type="journal article" date="2024" name="Commun. Biol.">
        <title>Comparative genomic analysis of thermophilic fungi reveals convergent evolutionary adaptations and gene losses.</title>
        <authorList>
            <person name="Steindorff A.S."/>
            <person name="Aguilar-Pontes M.V."/>
            <person name="Robinson A.J."/>
            <person name="Andreopoulos B."/>
            <person name="LaButti K."/>
            <person name="Kuo A."/>
            <person name="Mondo S."/>
            <person name="Riley R."/>
            <person name="Otillar R."/>
            <person name="Haridas S."/>
            <person name="Lipzen A."/>
            <person name="Grimwood J."/>
            <person name="Schmutz J."/>
            <person name="Clum A."/>
            <person name="Reid I.D."/>
            <person name="Moisan M.C."/>
            <person name="Butler G."/>
            <person name="Nguyen T.T.M."/>
            <person name="Dewar K."/>
            <person name="Conant G."/>
            <person name="Drula E."/>
            <person name="Henrissat B."/>
            <person name="Hansel C."/>
            <person name="Singer S."/>
            <person name="Hutchinson M.I."/>
            <person name="de Vries R.P."/>
            <person name="Natvig D.O."/>
            <person name="Powell A.J."/>
            <person name="Tsang A."/>
            <person name="Grigoriev I.V."/>
        </authorList>
    </citation>
    <scope>NUCLEOTIDE SEQUENCE [LARGE SCALE GENOMIC DNA]</scope>
    <source>
        <strain evidence="7 8">ATCC 24622</strain>
    </source>
</reference>